<accession>G7YKM0</accession>
<evidence type="ECO:0000256" key="1">
    <source>
        <dbReference type="SAM" id="MobiDB-lite"/>
    </source>
</evidence>
<feature type="compositionally biased region" description="Polar residues" evidence="1">
    <location>
        <begin position="195"/>
        <end position="206"/>
    </location>
</feature>
<sequence length="206" mass="22490">MLLTAADLRSRLVVRSGGSIGCPATVSGFVDARVPSELGIPGPRTLVDVAVTCVLDPCGHLRRNGQPSKVFGHLGNITLLSSEQLTTCTDNMIVARQRSVGNKLTSPDMTPSRTFTAEELRATNDIQGWRFLQTNQNSCLRIGEGLFKSEMPDNVRFPFKACDTPKSRFHVIPLDCIAQLEAIGRMQSGKARKPTLNQSQRNQPKA</sequence>
<protein>
    <submittedName>
        <fullName evidence="2">Uncharacterized protein</fullName>
    </submittedName>
</protein>
<dbReference type="AlphaFoldDB" id="G7YKM0"/>
<proteinExistence type="predicted"/>
<keyword evidence="3" id="KW-1185">Reference proteome</keyword>
<dbReference type="EMBL" id="DF143512">
    <property type="protein sequence ID" value="GAA53502.1"/>
    <property type="molecule type" value="Genomic_DNA"/>
</dbReference>
<evidence type="ECO:0000313" key="3">
    <source>
        <dbReference type="Proteomes" id="UP000008909"/>
    </source>
</evidence>
<reference evidence="2" key="1">
    <citation type="journal article" date="2011" name="Genome Biol.">
        <title>The draft genome of the carcinogenic human liver fluke Clonorchis sinensis.</title>
        <authorList>
            <person name="Wang X."/>
            <person name="Chen W."/>
            <person name="Huang Y."/>
            <person name="Sun J."/>
            <person name="Men J."/>
            <person name="Liu H."/>
            <person name="Luo F."/>
            <person name="Guo L."/>
            <person name="Lv X."/>
            <person name="Deng C."/>
            <person name="Zhou C."/>
            <person name="Fan Y."/>
            <person name="Li X."/>
            <person name="Huang L."/>
            <person name="Hu Y."/>
            <person name="Liang C."/>
            <person name="Hu X."/>
            <person name="Xu J."/>
            <person name="Yu X."/>
        </authorList>
    </citation>
    <scope>NUCLEOTIDE SEQUENCE [LARGE SCALE GENOMIC DNA]</scope>
    <source>
        <strain evidence="2">Henan</strain>
    </source>
</reference>
<name>G7YKM0_CLOSI</name>
<evidence type="ECO:0000313" key="2">
    <source>
        <dbReference type="EMBL" id="GAA53502.1"/>
    </source>
</evidence>
<reference key="2">
    <citation type="submission" date="2011-10" db="EMBL/GenBank/DDBJ databases">
        <title>The genome and transcriptome sequence of Clonorchis sinensis provide insights into the carcinogenic liver fluke.</title>
        <authorList>
            <person name="Wang X."/>
            <person name="Huang Y."/>
            <person name="Chen W."/>
            <person name="Liu H."/>
            <person name="Guo L."/>
            <person name="Chen Y."/>
            <person name="Luo F."/>
            <person name="Zhou W."/>
            <person name="Sun J."/>
            <person name="Mao Q."/>
            <person name="Liang P."/>
            <person name="Zhou C."/>
            <person name="Tian Y."/>
            <person name="Men J."/>
            <person name="Lv X."/>
            <person name="Huang L."/>
            <person name="Zhou J."/>
            <person name="Hu Y."/>
            <person name="Li R."/>
            <person name="Zhang F."/>
            <person name="Lei H."/>
            <person name="Li X."/>
            <person name="Hu X."/>
            <person name="Liang C."/>
            <person name="Xu J."/>
            <person name="Wu Z."/>
            <person name="Yu X."/>
        </authorList>
    </citation>
    <scope>NUCLEOTIDE SEQUENCE</scope>
    <source>
        <strain>Henan</strain>
    </source>
</reference>
<dbReference type="Proteomes" id="UP000008909">
    <property type="component" value="Unassembled WGS sequence"/>
</dbReference>
<gene>
    <name evidence="2" type="ORF">CLF_110384</name>
</gene>
<organism evidence="2 3">
    <name type="scientific">Clonorchis sinensis</name>
    <name type="common">Chinese liver fluke</name>
    <dbReference type="NCBI Taxonomy" id="79923"/>
    <lineage>
        <taxon>Eukaryota</taxon>
        <taxon>Metazoa</taxon>
        <taxon>Spiralia</taxon>
        <taxon>Lophotrochozoa</taxon>
        <taxon>Platyhelminthes</taxon>
        <taxon>Trematoda</taxon>
        <taxon>Digenea</taxon>
        <taxon>Opisthorchiida</taxon>
        <taxon>Opisthorchiata</taxon>
        <taxon>Opisthorchiidae</taxon>
        <taxon>Clonorchis</taxon>
    </lineage>
</organism>
<feature type="region of interest" description="Disordered" evidence="1">
    <location>
        <begin position="187"/>
        <end position="206"/>
    </location>
</feature>